<evidence type="ECO:0000256" key="5">
    <source>
        <dbReference type="ARBA" id="ARBA00008391"/>
    </source>
</evidence>
<feature type="domain" description="Phosphoribosyltransferase" evidence="13">
    <location>
        <begin position="35"/>
        <end position="148"/>
    </location>
</feature>
<dbReference type="GO" id="GO:0006168">
    <property type="term" value="P:adenine salvage"/>
    <property type="evidence" value="ECO:0007669"/>
    <property type="project" value="InterPro"/>
</dbReference>
<dbReference type="NCBIfam" id="NF002636">
    <property type="entry name" value="PRK02304.1-5"/>
    <property type="match status" value="1"/>
</dbReference>
<keyword evidence="15" id="KW-1185">Reference proteome</keyword>
<proteinExistence type="inferred from homology"/>
<name>A0A840I2D1_9PROT</name>
<sequence>MDLKTAIRAIPDHPKPGIVYRDITPLMADGEAFRRTVEGLASAFKAHRIDKVAGIEARGFVFGAALATALGAGFVPVRKRGKLPHDTISRSYSLEYGEDVLELHRDAVAPGERVLLIDDLIATGGTAVAAAELLAELGARPVACAFVIELEGLGGREALAGLTDEVFSLMQFGDD</sequence>
<dbReference type="GO" id="GO:0016208">
    <property type="term" value="F:AMP binding"/>
    <property type="evidence" value="ECO:0007669"/>
    <property type="project" value="TreeGrafter"/>
</dbReference>
<dbReference type="InterPro" id="IPR050054">
    <property type="entry name" value="UPRTase/APRTase"/>
</dbReference>
<evidence type="ECO:0000256" key="3">
    <source>
        <dbReference type="ARBA" id="ARBA00004496"/>
    </source>
</evidence>
<evidence type="ECO:0000313" key="15">
    <source>
        <dbReference type="Proteomes" id="UP000563524"/>
    </source>
</evidence>
<dbReference type="AlphaFoldDB" id="A0A840I2D1"/>
<evidence type="ECO:0000256" key="10">
    <source>
        <dbReference type="ARBA" id="ARBA00022679"/>
    </source>
</evidence>
<evidence type="ECO:0000313" key="14">
    <source>
        <dbReference type="EMBL" id="MBB4658452.1"/>
    </source>
</evidence>
<evidence type="ECO:0000256" key="1">
    <source>
        <dbReference type="ARBA" id="ARBA00000868"/>
    </source>
</evidence>
<evidence type="ECO:0000256" key="4">
    <source>
        <dbReference type="ARBA" id="ARBA00004659"/>
    </source>
</evidence>
<evidence type="ECO:0000256" key="2">
    <source>
        <dbReference type="ARBA" id="ARBA00003968"/>
    </source>
</evidence>
<dbReference type="GO" id="GO:0044209">
    <property type="term" value="P:AMP salvage"/>
    <property type="evidence" value="ECO:0007669"/>
    <property type="project" value="UniProtKB-UniRule"/>
</dbReference>
<comment type="subunit">
    <text evidence="6 12">Homodimer.</text>
</comment>
<keyword evidence="11 12" id="KW-0660">Purine salvage</keyword>
<dbReference type="PANTHER" id="PTHR32315">
    <property type="entry name" value="ADENINE PHOSPHORIBOSYLTRANSFERASE"/>
    <property type="match status" value="1"/>
</dbReference>
<dbReference type="EMBL" id="JACHOB010000001">
    <property type="protein sequence ID" value="MBB4658452.1"/>
    <property type="molecule type" value="Genomic_DNA"/>
</dbReference>
<dbReference type="UniPathway" id="UPA00588">
    <property type="reaction ID" value="UER00646"/>
</dbReference>
<comment type="caution">
    <text evidence="14">The sequence shown here is derived from an EMBL/GenBank/DDBJ whole genome shotgun (WGS) entry which is preliminary data.</text>
</comment>
<dbReference type="Proteomes" id="UP000563524">
    <property type="component" value="Unassembled WGS sequence"/>
</dbReference>
<dbReference type="NCBIfam" id="NF002634">
    <property type="entry name" value="PRK02304.1-3"/>
    <property type="match status" value="1"/>
</dbReference>
<dbReference type="PANTHER" id="PTHR32315:SF3">
    <property type="entry name" value="ADENINE PHOSPHORIBOSYLTRANSFERASE"/>
    <property type="match status" value="1"/>
</dbReference>
<evidence type="ECO:0000259" key="13">
    <source>
        <dbReference type="Pfam" id="PF00156"/>
    </source>
</evidence>
<protein>
    <recommendedName>
        <fullName evidence="7 12">Adenine phosphoribosyltransferase</fullName>
        <shortName evidence="12">APRT</shortName>
        <ecNumber evidence="7 12">2.4.2.7</ecNumber>
    </recommendedName>
</protein>
<dbReference type="NCBIfam" id="TIGR01090">
    <property type="entry name" value="apt"/>
    <property type="match status" value="1"/>
</dbReference>
<evidence type="ECO:0000256" key="11">
    <source>
        <dbReference type="ARBA" id="ARBA00022726"/>
    </source>
</evidence>
<dbReference type="SUPFAM" id="SSF53271">
    <property type="entry name" value="PRTase-like"/>
    <property type="match status" value="1"/>
</dbReference>
<evidence type="ECO:0000256" key="8">
    <source>
        <dbReference type="ARBA" id="ARBA00022490"/>
    </source>
</evidence>
<comment type="pathway">
    <text evidence="4 12">Purine metabolism; AMP biosynthesis via salvage pathway; AMP from adenine: step 1/1.</text>
</comment>
<keyword evidence="9 12" id="KW-0328">Glycosyltransferase</keyword>
<dbReference type="InterPro" id="IPR029057">
    <property type="entry name" value="PRTase-like"/>
</dbReference>
<evidence type="ECO:0000256" key="6">
    <source>
        <dbReference type="ARBA" id="ARBA00011738"/>
    </source>
</evidence>
<dbReference type="GO" id="GO:0006166">
    <property type="term" value="P:purine ribonucleoside salvage"/>
    <property type="evidence" value="ECO:0007669"/>
    <property type="project" value="UniProtKB-UniRule"/>
</dbReference>
<comment type="similarity">
    <text evidence="5 12">Belongs to the purine/pyrimidine phosphoribosyltransferase family.</text>
</comment>
<dbReference type="HAMAP" id="MF_00004">
    <property type="entry name" value="Aden_phosphoribosyltr"/>
    <property type="match status" value="1"/>
</dbReference>
<dbReference type="GO" id="GO:0002055">
    <property type="term" value="F:adenine binding"/>
    <property type="evidence" value="ECO:0007669"/>
    <property type="project" value="TreeGrafter"/>
</dbReference>
<gene>
    <name evidence="12" type="primary">apt</name>
    <name evidence="14" type="ORF">GGQ59_000952</name>
</gene>
<dbReference type="Gene3D" id="3.40.50.2020">
    <property type="match status" value="1"/>
</dbReference>
<dbReference type="FunFam" id="3.40.50.2020:FF:000004">
    <property type="entry name" value="Adenine phosphoribosyltransferase"/>
    <property type="match status" value="1"/>
</dbReference>
<dbReference type="Pfam" id="PF00156">
    <property type="entry name" value="Pribosyltran"/>
    <property type="match status" value="1"/>
</dbReference>
<evidence type="ECO:0000256" key="7">
    <source>
        <dbReference type="ARBA" id="ARBA00011893"/>
    </source>
</evidence>
<evidence type="ECO:0000256" key="12">
    <source>
        <dbReference type="HAMAP-Rule" id="MF_00004"/>
    </source>
</evidence>
<comment type="subcellular location">
    <subcellularLocation>
        <location evidence="3 12">Cytoplasm</location>
    </subcellularLocation>
</comment>
<dbReference type="GO" id="GO:0005737">
    <property type="term" value="C:cytoplasm"/>
    <property type="evidence" value="ECO:0007669"/>
    <property type="project" value="UniProtKB-SubCell"/>
</dbReference>
<evidence type="ECO:0000256" key="9">
    <source>
        <dbReference type="ARBA" id="ARBA00022676"/>
    </source>
</evidence>
<dbReference type="EC" id="2.4.2.7" evidence="7 12"/>
<comment type="catalytic activity">
    <reaction evidence="1 12">
        <text>AMP + diphosphate = 5-phospho-alpha-D-ribose 1-diphosphate + adenine</text>
        <dbReference type="Rhea" id="RHEA:16609"/>
        <dbReference type="ChEBI" id="CHEBI:16708"/>
        <dbReference type="ChEBI" id="CHEBI:33019"/>
        <dbReference type="ChEBI" id="CHEBI:58017"/>
        <dbReference type="ChEBI" id="CHEBI:456215"/>
        <dbReference type="EC" id="2.4.2.7"/>
    </reaction>
</comment>
<accession>A0A840I2D1</accession>
<dbReference type="InterPro" id="IPR000836">
    <property type="entry name" value="PRTase_dom"/>
</dbReference>
<reference evidence="14 15" key="1">
    <citation type="submission" date="2020-08" db="EMBL/GenBank/DDBJ databases">
        <title>Genomic Encyclopedia of Type Strains, Phase IV (KMG-IV): sequencing the most valuable type-strain genomes for metagenomic binning, comparative biology and taxonomic classification.</title>
        <authorList>
            <person name="Goeker M."/>
        </authorList>
    </citation>
    <scope>NUCLEOTIDE SEQUENCE [LARGE SCALE GENOMIC DNA]</scope>
    <source>
        <strain evidence="14 15">DSM 102850</strain>
    </source>
</reference>
<dbReference type="CDD" id="cd06223">
    <property type="entry name" value="PRTases_typeI"/>
    <property type="match status" value="1"/>
</dbReference>
<dbReference type="InterPro" id="IPR005764">
    <property type="entry name" value="Ade_phspho_trans"/>
</dbReference>
<dbReference type="RefSeq" id="WP_183816287.1">
    <property type="nucleotide sequence ID" value="NZ_JACHOB010000001.1"/>
</dbReference>
<organism evidence="14 15">
    <name type="scientific">Parvularcula dongshanensis</name>
    <dbReference type="NCBI Taxonomy" id="1173995"/>
    <lineage>
        <taxon>Bacteria</taxon>
        <taxon>Pseudomonadati</taxon>
        <taxon>Pseudomonadota</taxon>
        <taxon>Alphaproteobacteria</taxon>
        <taxon>Parvularculales</taxon>
        <taxon>Parvularculaceae</taxon>
        <taxon>Parvularcula</taxon>
    </lineage>
</organism>
<keyword evidence="10 12" id="KW-0808">Transferase</keyword>
<keyword evidence="8 12" id="KW-0963">Cytoplasm</keyword>
<dbReference type="GO" id="GO:0003999">
    <property type="term" value="F:adenine phosphoribosyltransferase activity"/>
    <property type="evidence" value="ECO:0007669"/>
    <property type="project" value="UniProtKB-UniRule"/>
</dbReference>
<comment type="function">
    <text evidence="2 12">Catalyzes a salvage reaction resulting in the formation of AMP, that is energically less costly than de novo synthesis.</text>
</comment>